<comment type="caution">
    <text evidence="2">The sequence shown here is derived from an EMBL/GenBank/DDBJ whole genome shotgun (WGS) entry which is preliminary data.</text>
</comment>
<organism evidence="2 3">
    <name type="scientific">Enterococcus durans</name>
    <dbReference type="NCBI Taxonomy" id="53345"/>
    <lineage>
        <taxon>Bacteria</taxon>
        <taxon>Bacillati</taxon>
        <taxon>Bacillota</taxon>
        <taxon>Bacilli</taxon>
        <taxon>Lactobacillales</taxon>
        <taxon>Enterococcaceae</taxon>
        <taxon>Enterococcus</taxon>
    </lineage>
</organism>
<accession>A0A367CFF5</accession>
<protein>
    <submittedName>
        <fullName evidence="2">Uncharacterized protein</fullName>
    </submittedName>
</protein>
<evidence type="ECO:0000313" key="2">
    <source>
        <dbReference type="EMBL" id="RCA11082.1"/>
    </source>
</evidence>
<evidence type="ECO:0000313" key="3">
    <source>
        <dbReference type="Proteomes" id="UP000252797"/>
    </source>
</evidence>
<dbReference type="AlphaFoldDB" id="A0A367CFF5"/>
<dbReference type="RefSeq" id="WP_113845921.1">
    <property type="nucleotide sequence ID" value="NZ_LEPB01000004.1"/>
</dbReference>
<proteinExistence type="predicted"/>
<sequence>MKPEEKNSLKQELLHSIFSYRQQQINNYQQKYTKQDIMVCLSHLKSKKPEDQSFFDQTISAAKQLTLPSIEKYFVRQLQSRMITVDNFSVQYELIAKELAQKLCPFDDLIYIEKMLTIELLKEKIEKKLKFSSADTKKFSTYDWQHQDTDFDSFYQAAQTAYPQFNWDDLLSSTTLEVKTKLYKTMNPPDYHYKNELFNLMLYQVTTEHLQFSMRNGRITTSVVSKFKAPPLPSVSQLTKKSKAASALDNEKKEPLSNQTSFLTKD</sequence>
<feature type="compositionally biased region" description="Polar residues" evidence="1">
    <location>
        <begin position="256"/>
        <end position="266"/>
    </location>
</feature>
<feature type="region of interest" description="Disordered" evidence="1">
    <location>
        <begin position="231"/>
        <end position="266"/>
    </location>
</feature>
<dbReference type="Proteomes" id="UP000252797">
    <property type="component" value="Unassembled WGS sequence"/>
</dbReference>
<reference evidence="2 3" key="1">
    <citation type="submission" date="2015-06" db="EMBL/GenBank/DDBJ databases">
        <title>The Genome Sequence of Enterococcus durans 4EA1.</title>
        <authorList>
            <consortium name="The Broad Institute Genomics Platform"/>
            <consortium name="The Broad Institute Genome Sequencing Center for Infectious Disease"/>
            <person name="Earl A.M."/>
            <person name="Van Tyne D."/>
            <person name="Lebreton F."/>
            <person name="Saavedra J.T."/>
            <person name="Gilmore M.S."/>
            <person name="Manson Mcguire A."/>
            <person name="Clock S."/>
            <person name="Crupain M."/>
            <person name="Rangan U."/>
            <person name="Young S."/>
            <person name="Abouelleil A."/>
            <person name="Cao P."/>
            <person name="Chapman S.B."/>
            <person name="Griggs A."/>
            <person name="Priest M."/>
            <person name="Shea T."/>
            <person name="Wortman J."/>
            <person name="Nusbaum C."/>
            <person name="Birren B."/>
        </authorList>
    </citation>
    <scope>NUCLEOTIDE SEQUENCE [LARGE SCALE GENOMIC DNA]</scope>
    <source>
        <strain evidence="2 3">4EA1</strain>
    </source>
</reference>
<evidence type="ECO:0000256" key="1">
    <source>
        <dbReference type="SAM" id="MobiDB-lite"/>
    </source>
</evidence>
<name>A0A367CFF5_9ENTE</name>
<dbReference type="EMBL" id="LEPB01000004">
    <property type="protein sequence ID" value="RCA11082.1"/>
    <property type="molecule type" value="Genomic_DNA"/>
</dbReference>
<gene>
    <name evidence="2" type="ORF">EA71_01837</name>
</gene>